<dbReference type="PANTHER" id="PTHR34210:SF4">
    <property type="match status" value="1"/>
</dbReference>
<organism evidence="2 3">
    <name type="scientific">Lupinus luteus</name>
    <name type="common">European yellow lupine</name>
    <dbReference type="NCBI Taxonomy" id="3873"/>
    <lineage>
        <taxon>Eukaryota</taxon>
        <taxon>Viridiplantae</taxon>
        <taxon>Streptophyta</taxon>
        <taxon>Embryophyta</taxon>
        <taxon>Tracheophyta</taxon>
        <taxon>Spermatophyta</taxon>
        <taxon>Magnoliopsida</taxon>
        <taxon>eudicotyledons</taxon>
        <taxon>Gunneridae</taxon>
        <taxon>Pentapetalae</taxon>
        <taxon>rosids</taxon>
        <taxon>fabids</taxon>
        <taxon>Fabales</taxon>
        <taxon>Fabaceae</taxon>
        <taxon>Papilionoideae</taxon>
        <taxon>50 kb inversion clade</taxon>
        <taxon>genistoids sensu lato</taxon>
        <taxon>core genistoids</taxon>
        <taxon>Genisteae</taxon>
        <taxon>Lupinus</taxon>
    </lineage>
</organism>
<dbReference type="Proteomes" id="UP001497480">
    <property type="component" value="Unassembled WGS sequence"/>
</dbReference>
<keyword evidence="3" id="KW-1185">Reference proteome</keyword>
<sequence>MNSHIKSHLKRDRYGSNVNGFPVPANNEVQRNNGKRFCVQDEIKDSNFSQLNQANEEMNQSHEQDMEIGYEETPLPPTYEGLEQRFKDEIMKLAGEQSDAVNAEFVRHKERILEINTEYQEMLSALKAQQATRREEFLRQELQARLNQYHEDKRNQCRNMRVPDVHGYTGHLAAGEAIGRSHGAAEHKLDGEQAPRLPNWRSDARVILTAGEASGRLHGATEYNHDRGRMPPLPSWRSEETEARLHGATEYNHDGGRMPPLPSWRSEETEARIASTAGETMGRFHGATEYKHDGERSPALPNGRGEVRVPLPCEVRVPLPPGRVYNNRA</sequence>
<protein>
    <submittedName>
        <fullName evidence="2">Uncharacterized protein</fullName>
    </submittedName>
</protein>
<proteinExistence type="predicted"/>
<reference evidence="2 3" key="1">
    <citation type="submission" date="2024-03" db="EMBL/GenBank/DDBJ databases">
        <authorList>
            <person name="Martinez-Hernandez J."/>
        </authorList>
    </citation>
    <scope>NUCLEOTIDE SEQUENCE [LARGE SCALE GENOMIC DNA]</scope>
</reference>
<dbReference type="AlphaFoldDB" id="A0AAV1XJ99"/>
<comment type="caution">
    <text evidence="2">The sequence shown here is derived from an EMBL/GenBank/DDBJ whole genome shotgun (WGS) entry which is preliminary data.</text>
</comment>
<evidence type="ECO:0000313" key="3">
    <source>
        <dbReference type="Proteomes" id="UP001497480"/>
    </source>
</evidence>
<evidence type="ECO:0000313" key="2">
    <source>
        <dbReference type="EMBL" id="CAL0321204.1"/>
    </source>
</evidence>
<name>A0AAV1XJ99_LUPLU</name>
<evidence type="ECO:0000256" key="1">
    <source>
        <dbReference type="SAM" id="MobiDB-lite"/>
    </source>
</evidence>
<gene>
    <name evidence="2" type="ORF">LLUT_LOCUS22264</name>
</gene>
<feature type="compositionally biased region" description="Basic residues" evidence="1">
    <location>
        <begin position="1"/>
        <end position="11"/>
    </location>
</feature>
<accession>A0AAV1XJ99</accession>
<dbReference type="EMBL" id="CAXHTB010000015">
    <property type="protein sequence ID" value="CAL0321204.1"/>
    <property type="molecule type" value="Genomic_DNA"/>
</dbReference>
<dbReference type="PANTHER" id="PTHR34210">
    <property type="entry name" value="OS01G0252900 PROTEIN"/>
    <property type="match status" value="1"/>
</dbReference>
<feature type="region of interest" description="Disordered" evidence="1">
    <location>
        <begin position="1"/>
        <end position="28"/>
    </location>
</feature>